<dbReference type="Proteomes" id="UP000886881">
    <property type="component" value="Unassembled WGS sequence"/>
</dbReference>
<evidence type="ECO:0000256" key="1">
    <source>
        <dbReference type="ARBA" id="ARBA00023125"/>
    </source>
</evidence>
<gene>
    <name evidence="5" type="ORF">IAC35_07835</name>
</gene>
<organism evidence="5 6">
    <name type="scientific">Candidatus Cryptobacteroides merdipullorum</name>
    <dbReference type="NCBI Taxonomy" id="2840771"/>
    <lineage>
        <taxon>Bacteria</taxon>
        <taxon>Pseudomonadati</taxon>
        <taxon>Bacteroidota</taxon>
        <taxon>Bacteroidia</taxon>
        <taxon>Bacteroidales</taxon>
        <taxon>Candidatus Cryptobacteroides</taxon>
    </lineage>
</organism>
<evidence type="ECO:0000313" key="5">
    <source>
        <dbReference type="EMBL" id="HIT47746.1"/>
    </source>
</evidence>
<evidence type="ECO:0000256" key="2">
    <source>
        <dbReference type="HAMAP-Rule" id="MF_00984"/>
    </source>
</evidence>
<dbReference type="GO" id="GO:0003697">
    <property type="term" value="F:single-stranded DNA binding"/>
    <property type="evidence" value="ECO:0007669"/>
    <property type="project" value="UniProtKB-UniRule"/>
</dbReference>
<accession>A0A9D1GP48</accession>
<comment type="subunit">
    <text evidence="2">Homotetramer.</text>
</comment>
<dbReference type="SUPFAM" id="SSF50249">
    <property type="entry name" value="Nucleic acid-binding proteins"/>
    <property type="match status" value="1"/>
</dbReference>
<dbReference type="HAMAP" id="MF_00984">
    <property type="entry name" value="SSB"/>
    <property type="match status" value="1"/>
</dbReference>
<dbReference type="Pfam" id="PF00436">
    <property type="entry name" value="SSB"/>
    <property type="match status" value="1"/>
</dbReference>
<protein>
    <recommendedName>
        <fullName evidence="2 3">Single-stranded DNA-binding protein</fullName>
        <shortName evidence="2">SSB</shortName>
    </recommendedName>
</protein>
<dbReference type="InterPro" id="IPR011344">
    <property type="entry name" value="ssDNA-bd"/>
</dbReference>
<feature type="compositionally biased region" description="Low complexity" evidence="4">
    <location>
        <begin position="140"/>
        <end position="152"/>
    </location>
</feature>
<evidence type="ECO:0000313" key="6">
    <source>
        <dbReference type="Proteomes" id="UP000886881"/>
    </source>
</evidence>
<dbReference type="CDD" id="cd04496">
    <property type="entry name" value="SSB_OBF"/>
    <property type="match status" value="1"/>
</dbReference>
<dbReference type="GO" id="GO:0009295">
    <property type="term" value="C:nucleoid"/>
    <property type="evidence" value="ECO:0007669"/>
    <property type="project" value="TreeGrafter"/>
</dbReference>
<dbReference type="PANTHER" id="PTHR10302:SF0">
    <property type="entry name" value="SINGLE-STRANDED DNA-BINDING PROTEIN, MITOCHONDRIAL"/>
    <property type="match status" value="1"/>
</dbReference>
<dbReference type="EMBL" id="DVLC01000140">
    <property type="protein sequence ID" value="HIT47746.1"/>
    <property type="molecule type" value="Genomic_DNA"/>
</dbReference>
<feature type="compositionally biased region" description="Acidic residues" evidence="4">
    <location>
        <begin position="189"/>
        <end position="198"/>
    </location>
</feature>
<dbReference type="PROSITE" id="PS50935">
    <property type="entry name" value="SSB"/>
    <property type="match status" value="1"/>
</dbReference>
<dbReference type="InterPro" id="IPR012340">
    <property type="entry name" value="NA-bd_OB-fold"/>
</dbReference>
<feature type="compositionally biased region" description="Low complexity" evidence="4">
    <location>
        <begin position="159"/>
        <end position="186"/>
    </location>
</feature>
<dbReference type="PANTHER" id="PTHR10302">
    <property type="entry name" value="SINGLE-STRANDED DNA-BINDING PROTEIN"/>
    <property type="match status" value="1"/>
</dbReference>
<dbReference type="InterPro" id="IPR000424">
    <property type="entry name" value="Primosome_PriB/ssb"/>
</dbReference>
<dbReference type="Gene3D" id="2.40.50.140">
    <property type="entry name" value="Nucleic acid-binding proteins"/>
    <property type="match status" value="1"/>
</dbReference>
<dbReference type="AlphaFoldDB" id="A0A9D1GP48"/>
<reference evidence="5" key="1">
    <citation type="submission" date="2020-10" db="EMBL/GenBank/DDBJ databases">
        <authorList>
            <person name="Gilroy R."/>
        </authorList>
    </citation>
    <scope>NUCLEOTIDE SEQUENCE</scope>
    <source>
        <strain evidence="5">ChiHecec2B26-709</strain>
    </source>
</reference>
<dbReference type="GO" id="GO:0006260">
    <property type="term" value="P:DNA replication"/>
    <property type="evidence" value="ECO:0007669"/>
    <property type="project" value="InterPro"/>
</dbReference>
<dbReference type="NCBIfam" id="TIGR00621">
    <property type="entry name" value="ssb"/>
    <property type="match status" value="1"/>
</dbReference>
<sequence>MSLNKVMLIGNVGKDPEVRYLEGAGQNGAGRKVATFTLATSERYRDRNGDSRENTEWHNIVAWGQPADIVERFVKKGTQLYIEGRLRTRSWTDKTGGTRYTTEINVDNLQLLGRRDGQNDGGYQQGGQYYGQQGGGNYQQGGTYAGQQGSGNYQPSGTYAGQQGGYQQPSYQKPYQAPAPAEPAKPAVDDDPADDLPF</sequence>
<reference evidence="5" key="2">
    <citation type="journal article" date="2021" name="PeerJ">
        <title>Extensive microbial diversity within the chicken gut microbiome revealed by metagenomics and culture.</title>
        <authorList>
            <person name="Gilroy R."/>
            <person name="Ravi A."/>
            <person name="Getino M."/>
            <person name="Pursley I."/>
            <person name="Horton D.L."/>
            <person name="Alikhan N.F."/>
            <person name="Baker D."/>
            <person name="Gharbi K."/>
            <person name="Hall N."/>
            <person name="Watson M."/>
            <person name="Adriaenssens E.M."/>
            <person name="Foster-Nyarko E."/>
            <person name="Jarju S."/>
            <person name="Secka A."/>
            <person name="Antonio M."/>
            <person name="Oren A."/>
            <person name="Chaudhuri R.R."/>
            <person name="La Ragione R."/>
            <person name="Hildebrand F."/>
            <person name="Pallen M.J."/>
        </authorList>
    </citation>
    <scope>NUCLEOTIDE SEQUENCE</scope>
    <source>
        <strain evidence="5">ChiHecec2B26-709</strain>
    </source>
</reference>
<comment type="caution">
    <text evidence="2">Lacks conserved residue(s) required for the propagation of feature annotation.</text>
</comment>
<proteinExistence type="inferred from homology"/>
<evidence type="ECO:0000256" key="4">
    <source>
        <dbReference type="SAM" id="MobiDB-lite"/>
    </source>
</evidence>
<feature type="region of interest" description="Disordered" evidence="4">
    <location>
        <begin position="113"/>
        <end position="198"/>
    </location>
</feature>
<keyword evidence="1 2" id="KW-0238">DNA-binding</keyword>
<name>A0A9D1GP48_9BACT</name>
<comment type="caution">
    <text evidence="5">The sequence shown here is derived from an EMBL/GenBank/DDBJ whole genome shotgun (WGS) entry which is preliminary data.</text>
</comment>
<evidence type="ECO:0000256" key="3">
    <source>
        <dbReference type="RuleBase" id="RU000524"/>
    </source>
</evidence>
<feature type="compositionally biased region" description="Gly residues" evidence="4">
    <location>
        <begin position="119"/>
        <end position="139"/>
    </location>
</feature>